<dbReference type="AlphaFoldDB" id="A0A0M3J9A0"/>
<organism evidence="5">
    <name type="scientific">Anisakis simplex</name>
    <name type="common">Herring worm</name>
    <dbReference type="NCBI Taxonomy" id="6269"/>
    <lineage>
        <taxon>Eukaryota</taxon>
        <taxon>Metazoa</taxon>
        <taxon>Ecdysozoa</taxon>
        <taxon>Nematoda</taxon>
        <taxon>Chromadorea</taxon>
        <taxon>Rhabditida</taxon>
        <taxon>Spirurina</taxon>
        <taxon>Ascaridomorpha</taxon>
        <taxon>Ascaridoidea</taxon>
        <taxon>Anisakidae</taxon>
        <taxon>Anisakis</taxon>
        <taxon>Anisakis simplex complex</taxon>
    </lineage>
</organism>
<dbReference type="Proteomes" id="UP000267096">
    <property type="component" value="Unassembled WGS sequence"/>
</dbReference>
<accession>A0A0M3J9A0</accession>
<name>A0A0M3J9A0_ANISI</name>
<proteinExistence type="predicted"/>
<keyword evidence="4" id="KW-1185">Reference proteome</keyword>
<feature type="region of interest" description="Disordered" evidence="1">
    <location>
        <begin position="107"/>
        <end position="127"/>
    </location>
</feature>
<protein>
    <submittedName>
        <fullName evidence="5">CPXV162 protein</fullName>
    </submittedName>
</protein>
<dbReference type="WBParaSite" id="ASIM_0000416101-mRNA-1">
    <property type="protein sequence ID" value="ASIM_0000416101-mRNA-1"/>
    <property type="gene ID" value="ASIM_0000416101"/>
</dbReference>
<feature type="transmembrane region" description="Helical" evidence="2">
    <location>
        <begin position="67"/>
        <end position="88"/>
    </location>
</feature>
<evidence type="ECO:0000313" key="4">
    <source>
        <dbReference type="Proteomes" id="UP000267096"/>
    </source>
</evidence>
<evidence type="ECO:0000256" key="2">
    <source>
        <dbReference type="SAM" id="Phobius"/>
    </source>
</evidence>
<keyword evidence="2" id="KW-0812">Transmembrane</keyword>
<keyword evidence="2" id="KW-0472">Membrane</keyword>
<evidence type="ECO:0000313" key="5">
    <source>
        <dbReference type="WBParaSite" id="ASIM_0000416101-mRNA-1"/>
    </source>
</evidence>
<evidence type="ECO:0000256" key="1">
    <source>
        <dbReference type="SAM" id="MobiDB-lite"/>
    </source>
</evidence>
<sequence length="127" mass="14359">MAFITPTEVEQGNETVADVVNVTIISTPIILDIAHPIISVESLYENSRERVYNWMDEPNNDMMVRSALMGAFSAVVSVFLMYLIYSILCKCRSRKRQRKIDTIANELNDPKNPFSLKDDDGSDADLI</sequence>
<gene>
    <name evidence="3" type="ORF">ASIM_LOCUS3982</name>
</gene>
<keyword evidence="2" id="KW-1133">Transmembrane helix</keyword>
<reference evidence="3 4" key="2">
    <citation type="submission" date="2018-11" db="EMBL/GenBank/DDBJ databases">
        <authorList>
            <consortium name="Pathogen Informatics"/>
        </authorList>
    </citation>
    <scope>NUCLEOTIDE SEQUENCE [LARGE SCALE GENOMIC DNA]</scope>
</reference>
<evidence type="ECO:0000313" key="3">
    <source>
        <dbReference type="EMBL" id="VDK22774.1"/>
    </source>
</evidence>
<reference evidence="5" key="1">
    <citation type="submission" date="2017-02" db="UniProtKB">
        <authorList>
            <consortium name="WormBaseParasite"/>
        </authorList>
    </citation>
    <scope>IDENTIFICATION</scope>
</reference>
<dbReference type="OrthoDB" id="10585790at2759"/>
<dbReference type="EMBL" id="UYRR01006596">
    <property type="protein sequence ID" value="VDK22774.1"/>
    <property type="molecule type" value="Genomic_DNA"/>
</dbReference>